<evidence type="ECO:0000256" key="6">
    <source>
        <dbReference type="SAM" id="MobiDB-lite"/>
    </source>
</evidence>
<evidence type="ECO:0000256" key="5">
    <source>
        <dbReference type="PROSITE-ProRule" id="PRU00266"/>
    </source>
</evidence>
<feature type="domain" description="RNase III" evidence="8">
    <location>
        <begin position="160"/>
        <end position="295"/>
    </location>
</feature>
<dbReference type="PROSITE" id="PS50142">
    <property type="entry name" value="RNASE_3_2"/>
    <property type="match status" value="1"/>
</dbReference>
<feature type="compositionally biased region" description="Basic and acidic residues" evidence="6">
    <location>
        <begin position="475"/>
        <end position="485"/>
    </location>
</feature>
<dbReference type="SMART" id="SM00535">
    <property type="entry name" value="RIBOc"/>
    <property type="match status" value="1"/>
</dbReference>
<dbReference type="Gene3D" id="3.30.160.20">
    <property type="match status" value="1"/>
</dbReference>
<feature type="region of interest" description="Disordered" evidence="6">
    <location>
        <begin position="445"/>
        <end position="496"/>
    </location>
</feature>
<dbReference type="SUPFAM" id="SSF69065">
    <property type="entry name" value="RNase III domain-like"/>
    <property type="match status" value="1"/>
</dbReference>
<dbReference type="GO" id="GO:0034475">
    <property type="term" value="P:U4 snRNA 3'-end processing"/>
    <property type="evidence" value="ECO:0007669"/>
    <property type="project" value="TreeGrafter"/>
</dbReference>
<keyword evidence="1" id="KW-0540">Nuclease</keyword>
<dbReference type="InterPro" id="IPR036389">
    <property type="entry name" value="RNase_III_sf"/>
</dbReference>
<sequence>MAEKRPRQYDNRYGGGGQGSGHHGQPYHKKHKPNNFTQPSNSVHRDPSTGFSNVMKWKHQPPIRKSDIAMPMLDHIDRLPDPSKCEPCKLAASETRTGLIALLDQLEHEEEGDSGDPDILHHARELRRRLSAREKDLGSSPAKQKLEEKYPGKAKYVPLPSYIAKKISAAKDLPPLPPITEPWLKEAVFTHKSASEASLGEKVNYERLEFLGDAYIEIIATRIICDHFAHLETGQQALLRESIVKNETLAQLSNAYGFGDRITHVGHMLQQEKGWAKILADVFEAYVAAIMLSDPDTGFWTAEKWLSDLWAPRLLAYKEKPLEDPMAREEMRRLLGGKGILLDYRMERNMEQGPNGVQNFFMGVYLTGWGYEDEWLGSGEGQSKSQACIQAAMDALANRRHIIDDGYRKKLEAYPHLKEKMEAAGHKHQEAREAVKNWNKAAGVIAEEGKGEKRERGQDGDEGSAEKRKKKKRKTDKEEKKERKSQSGSDNGDGSS</sequence>
<dbReference type="GO" id="GO:0004525">
    <property type="term" value="F:ribonuclease III activity"/>
    <property type="evidence" value="ECO:0007669"/>
    <property type="project" value="InterPro"/>
</dbReference>
<dbReference type="PANTHER" id="PTHR11207:SF0">
    <property type="entry name" value="RIBONUCLEASE 3"/>
    <property type="match status" value="1"/>
</dbReference>
<evidence type="ECO:0000259" key="7">
    <source>
        <dbReference type="PROSITE" id="PS50137"/>
    </source>
</evidence>
<proteinExistence type="predicted"/>
<feature type="region of interest" description="Disordered" evidence="6">
    <location>
        <begin position="1"/>
        <end position="59"/>
    </location>
</feature>
<feature type="domain" description="DRBM" evidence="7">
    <location>
        <begin position="326"/>
        <end position="401"/>
    </location>
</feature>
<reference evidence="9 10" key="1">
    <citation type="submission" date="2016-07" db="EMBL/GenBank/DDBJ databases">
        <title>Pervasive Adenine N6-methylation of Active Genes in Fungi.</title>
        <authorList>
            <consortium name="DOE Joint Genome Institute"/>
            <person name="Mondo S.J."/>
            <person name="Dannebaum R.O."/>
            <person name="Kuo R.C."/>
            <person name="Labutti K."/>
            <person name="Haridas S."/>
            <person name="Kuo A."/>
            <person name="Salamov A."/>
            <person name="Ahrendt S.R."/>
            <person name="Lipzen A."/>
            <person name="Sullivan W."/>
            <person name="Andreopoulos W.B."/>
            <person name="Clum A."/>
            <person name="Lindquist E."/>
            <person name="Daum C."/>
            <person name="Ramamoorthy G.K."/>
            <person name="Gryganskyi A."/>
            <person name="Culley D."/>
            <person name="Magnuson J.K."/>
            <person name="James T.Y."/>
            <person name="O'Malley M.A."/>
            <person name="Stajich J.E."/>
            <person name="Spatafora J.W."/>
            <person name="Visel A."/>
            <person name="Grigoriev I.V."/>
        </authorList>
    </citation>
    <scope>NUCLEOTIDE SEQUENCE [LARGE SCALE GENOMIC DNA]</scope>
    <source>
        <strain evidence="9 10">CBS 115471</strain>
    </source>
</reference>
<gene>
    <name evidence="9" type="ORF">BCR34DRAFT_555197</name>
</gene>
<dbReference type="GO" id="GO:0006364">
    <property type="term" value="P:rRNA processing"/>
    <property type="evidence" value="ECO:0007669"/>
    <property type="project" value="TreeGrafter"/>
</dbReference>
<comment type="caution">
    <text evidence="9">The sequence shown here is derived from an EMBL/GenBank/DDBJ whole genome shotgun (WGS) entry which is preliminary data.</text>
</comment>
<dbReference type="GO" id="GO:0005654">
    <property type="term" value="C:nucleoplasm"/>
    <property type="evidence" value="ECO:0007669"/>
    <property type="project" value="TreeGrafter"/>
</dbReference>
<evidence type="ECO:0000256" key="4">
    <source>
        <dbReference type="ARBA" id="ARBA00022884"/>
    </source>
</evidence>
<dbReference type="Pfam" id="PF00636">
    <property type="entry name" value="Ribonuclease_3"/>
    <property type="match status" value="1"/>
</dbReference>
<keyword evidence="3" id="KW-0378">Hydrolase</keyword>
<evidence type="ECO:0000313" key="10">
    <source>
        <dbReference type="Proteomes" id="UP000193144"/>
    </source>
</evidence>
<feature type="compositionally biased region" description="Gly residues" evidence="6">
    <location>
        <begin position="13"/>
        <end position="22"/>
    </location>
</feature>
<feature type="compositionally biased region" description="Low complexity" evidence="6">
    <location>
        <begin position="486"/>
        <end position="496"/>
    </location>
</feature>
<dbReference type="GO" id="GO:0006369">
    <property type="term" value="P:termination of RNA polymerase II transcription"/>
    <property type="evidence" value="ECO:0007669"/>
    <property type="project" value="TreeGrafter"/>
</dbReference>
<evidence type="ECO:0000313" key="9">
    <source>
        <dbReference type="EMBL" id="ORY17616.1"/>
    </source>
</evidence>
<dbReference type="OrthoDB" id="2392202at2759"/>
<evidence type="ECO:0000259" key="8">
    <source>
        <dbReference type="PROSITE" id="PS50142"/>
    </source>
</evidence>
<dbReference type="EMBL" id="MCFA01000011">
    <property type="protein sequence ID" value="ORY17616.1"/>
    <property type="molecule type" value="Genomic_DNA"/>
</dbReference>
<feature type="compositionally biased region" description="Basic and acidic residues" evidence="6">
    <location>
        <begin position="447"/>
        <end position="459"/>
    </location>
</feature>
<protein>
    <submittedName>
        <fullName evidence="9">Ribonuclease III domain-containing protein</fullName>
    </submittedName>
</protein>
<dbReference type="AlphaFoldDB" id="A0A1Y2A529"/>
<feature type="compositionally biased region" description="Basic and acidic residues" evidence="6">
    <location>
        <begin position="1"/>
        <end position="10"/>
    </location>
</feature>
<dbReference type="STRING" id="1231657.A0A1Y2A529"/>
<dbReference type="PANTHER" id="PTHR11207">
    <property type="entry name" value="RIBONUCLEASE III"/>
    <property type="match status" value="1"/>
</dbReference>
<accession>A0A1Y2A529</accession>
<evidence type="ECO:0000256" key="3">
    <source>
        <dbReference type="ARBA" id="ARBA00022801"/>
    </source>
</evidence>
<dbReference type="Gene3D" id="1.10.1520.10">
    <property type="entry name" value="Ribonuclease III domain"/>
    <property type="match status" value="1"/>
</dbReference>
<keyword evidence="2" id="KW-0255">Endonuclease</keyword>
<evidence type="ECO:0000256" key="1">
    <source>
        <dbReference type="ARBA" id="ARBA00022722"/>
    </source>
</evidence>
<dbReference type="Proteomes" id="UP000193144">
    <property type="component" value="Unassembled WGS sequence"/>
</dbReference>
<keyword evidence="4 5" id="KW-0694">RNA-binding</keyword>
<dbReference type="InterPro" id="IPR000999">
    <property type="entry name" value="RNase_III_dom"/>
</dbReference>
<evidence type="ECO:0000256" key="2">
    <source>
        <dbReference type="ARBA" id="ARBA00022759"/>
    </source>
</evidence>
<dbReference type="SUPFAM" id="SSF54768">
    <property type="entry name" value="dsRNA-binding domain-like"/>
    <property type="match status" value="1"/>
</dbReference>
<dbReference type="PROSITE" id="PS00517">
    <property type="entry name" value="RNASE_3_1"/>
    <property type="match status" value="1"/>
</dbReference>
<keyword evidence="10" id="KW-1185">Reference proteome</keyword>
<dbReference type="CDD" id="cd00593">
    <property type="entry name" value="RIBOc"/>
    <property type="match status" value="1"/>
</dbReference>
<dbReference type="InterPro" id="IPR014720">
    <property type="entry name" value="dsRBD_dom"/>
</dbReference>
<dbReference type="GO" id="GO:0003723">
    <property type="term" value="F:RNA binding"/>
    <property type="evidence" value="ECO:0007669"/>
    <property type="project" value="UniProtKB-UniRule"/>
</dbReference>
<name>A0A1Y2A529_9PLEO</name>
<organism evidence="9 10">
    <name type="scientific">Clohesyomyces aquaticus</name>
    <dbReference type="NCBI Taxonomy" id="1231657"/>
    <lineage>
        <taxon>Eukaryota</taxon>
        <taxon>Fungi</taxon>
        <taxon>Dikarya</taxon>
        <taxon>Ascomycota</taxon>
        <taxon>Pezizomycotina</taxon>
        <taxon>Dothideomycetes</taxon>
        <taxon>Pleosporomycetidae</taxon>
        <taxon>Pleosporales</taxon>
        <taxon>Lindgomycetaceae</taxon>
        <taxon>Clohesyomyces</taxon>
    </lineage>
</organism>
<dbReference type="PROSITE" id="PS50137">
    <property type="entry name" value="DS_RBD"/>
    <property type="match status" value="1"/>
</dbReference>